<feature type="transmembrane region" description="Helical" evidence="4">
    <location>
        <begin position="690"/>
        <end position="715"/>
    </location>
</feature>
<dbReference type="InterPro" id="IPR056737">
    <property type="entry name" value="Beta-prop_ATRN-MKLN-like"/>
</dbReference>
<evidence type="ECO:0000313" key="7">
    <source>
        <dbReference type="EMBL" id="ORX53646.1"/>
    </source>
</evidence>
<keyword evidence="4" id="KW-0472">Membrane</keyword>
<name>A0A1X2GH96_9FUNG</name>
<keyword evidence="5" id="KW-0732">Signal</keyword>
<dbReference type="InterPro" id="IPR015915">
    <property type="entry name" value="Kelch-typ_b-propeller"/>
</dbReference>
<feature type="transmembrane region" description="Helical" evidence="4">
    <location>
        <begin position="425"/>
        <end position="443"/>
    </location>
</feature>
<feature type="signal peptide" evidence="5">
    <location>
        <begin position="1"/>
        <end position="18"/>
    </location>
</feature>
<evidence type="ECO:0000256" key="5">
    <source>
        <dbReference type="SAM" id="SignalP"/>
    </source>
</evidence>
<dbReference type="Gene3D" id="2.120.10.80">
    <property type="entry name" value="Kelch-type beta propeller"/>
    <property type="match status" value="2"/>
</dbReference>
<reference evidence="7 8" key="1">
    <citation type="submission" date="2016-07" db="EMBL/GenBank/DDBJ databases">
        <title>Pervasive Adenine N6-methylation of Active Genes in Fungi.</title>
        <authorList>
            <consortium name="DOE Joint Genome Institute"/>
            <person name="Mondo S.J."/>
            <person name="Dannebaum R.O."/>
            <person name="Kuo R.C."/>
            <person name="Labutti K."/>
            <person name="Haridas S."/>
            <person name="Kuo A."/>
            <person name="Salamov A."/>
            <person name="Ahrendt S.R."/>
            <person name="Lipzen A."/>
            <person name="Sullivan W."/>
            <person name="Andreopoulos W.B."/>
            <person name="Clum A."/>
            <person name="Lindquist E."/>
            <person name="Daum C."/>
            <person name="Ramamoorthy G.K."/>
            <person name="Gryganskyi A."/>
            <person name="Culley D."/>
            <person name="Magnuson J.K."/>
            <person name="James T.Y."/>
            <person name="O'Malley M.A."/>
            <person name="Stajich J.E."/>
            <person name="Spatafora J.W."/>
            <person name="Visel A."/>
            <person name="Grigoriev I.V."/>
        </authorList>
    </citation>
    <scope>NUCLEOTIDE SEQUENCE [LARGE SCALE GENOMIC DNA]</scope>
    <source>
        <strain evidence="7 8">NRRL 3301</strain>
    </source>
</reference>
<feature type="chain" id="PRO_5012846522" evidence="5">
    <location>
        <begin position="19"/>
        <end position="886"/>
    </location>
</feature>
<dbReference type="STRING" id="101127.A0A1X2GH96"/>
<dbReference type="Proteomes" id="UP000242146">
    <property type="component" value="Unassembled WGS sequence"/>
</dbReference>
<evidence type="ECO:0000256" key="1">
    <source>
        <dbReference type="ARBA" id="ARBA00022441"/>
    </source>
</evidence>
<dbReference type="PANTHER" id="PTHR46093">
    <property type="entry name" value="ACYL-COA-BINDING DOMAIN-CONTAINING PROTEIN 5"/>
    <property type="match status" value="1"/>
</dbReference>
<feature type="domain" description="Attractin/MKLN-like beta-propeller" evidence="6">
    <location>
        <begin position="36"/>
        <end position="280"/>
    </location>
</feature>
<protein>
    <submittedName>
        <fullName evidence="7">Galactose oxidase</fullName>
    </submittedName>
</protein>
<comment type="caution">
    <text evidence="7">The sequence shown here is derived from an EMBL/GenBank/DDBJ whole genome shotgun (WGS) entry which is preliminary data.</text>
</comment>
<feature type="transmembrane region" description="Helical" evidence="4">
    <location>
        <begin position="372"/>
        <end position="395"/>
    </location>
</feature>
<evidence type="ECO:0000256" key="2">
    <source>
        <dbReference type="ARBA" id="ARBA00022737"/>
    </source>
</evidence>
<dbReference type="AlphaFoldDB" id="A0A1X2GH96"/>
<dbReference type="PANTHER" id="PTHR46093:SF3">
    <property type="entry name" value="ACYL-COA-BINDING DOMAIN-CONTAINING PROTEIN 4"/>
    <property type="match status" value="1"/>
</dbReference>
<sequence>MLTSLLVGTLALASTVHGYFNSAQLMQSIPFQGGMASAVFNNSMILFGGENATTQFSSGLYQLTQTSSGYTWNALPQANAPVPVTYAQGLASADGLQFMVLGGNGQFTTTVNNATTNSTSTVPNTNMTLLMQAYTLSTGTWKTVTTLPNMPANRFRFAAAYDASANNIYVFGGVSSNNFNVMSDLYVINSQTGVKQLASSQCGIYGHTATIRNGKLIVLGGMNICPGESLNSMNQIQVYDIASNTWSNQKASGTVPSTRIDHSAVLTPSGQIVILGGSNGAPALTIQYLRSIAVLDTSSYTWSVPNAGGIPPSFRSLANAAMLDGTHITYVMGEAMDNYYNDINVLDTSGYNWLQSFSGTNGGNGSSLSTGAIVGVAVGCAVVVAIVGFLLYRFWGFFKFLVMRIHSDIWSPRSGEPIWAETTRIIFQILFIFIFAIFMVFVIRQAIESPNVVQRIETGVAQVDTPDVRFCFDGYSKTQPQQGVSYPGVACQTDIGYSCNSFIHPLDMSKFQPFFTDNLGPVTCFLYRAPSYFQLTGTSGQNNGSRLIFSLFGDNTNANGRVHVSVYPKAMDPNQVVYGISDDTPSYLSTDDVLAWQNNERNDVATSNVYTIEPFTYSAMSYELVDHRYLQNAGWNYVGFLPITNSTPVVNTEFRAEAPNPTYTQTHPDIGVVALSVDAFVSNIDREVKLYTLVNALGLVGGLFGLLIAVQAWLFGFRPRSPWGVVHRWSTGGMKRSLLRGLHDNFKTTENDAGIPLVHPVHKRFSVNDYSNIGNESETQRISRVEERMQLMELLFKAYYVDDELFREVDSANKTAPPGYDYGRNPMFPNNEKVDLQHGSAITTAHNRASPNSGGRFSHMFNHRNSVVSDNSQQNLNEQYNNGHNV</sequence>
<dbReference type="OrthoDB" id="432528at2759"/>
<evidence type="ECO:0000313" key="8">
    <source>
        <dbReference type="Proteomes" id="UP000242146"/>
    </source>
</evidence>
<keyword evidence="1" id="KW-0880">Kelch repeat</keyword>
<gene>
    <name evidence="7" type="ORF">DM01DRAFT_1336175</name>
</gene>
<dbReference type="EMBL" id="MCGT01000015">
    <property type="protein sequence ID" value="ORX53646.1"/>
    <property type="molecule type" value="Genomic_DNA"/>
</dbReference>
<keyword evidence="4" id="KW-1133">Transmembrane helix</keyword>
<evidence type="ECO:0000256" key="3">
    <source>
        <dbReference type="SAM" id="MobiDB-lite"/>
    </source>
</evidence>
<dbReference type="Pfam" id="PF24981">
    <property type="entry name" value="Beta-prop_ATRN-LZTR1"/>
    <property type="match status" value="1"/>
</dbReference>
<keyword evidence="2" id="KW-0677">Repeat</keyword>
<keyword evidence="8" id="KW-1185">Reference proteome</keyword>
<evidence type="ECO:0000259" key="6">
    <source>
        <dbReference type="Pfam" id="PF24981"/>
    </source>
</evidence>
<evidence type="ECO:0000256" key="4">
    <source>
        <dbReference type="SAM" id="Phobius"/>
    </source>
</evidence>
<keyword evidence="4" id="KW-0812">Transmembrane</keyword>
<organism evidence="7 8">
    <name type="scientific">Hesseltinella vesiculosa</name>
    <dbReference type="NCBI Taxonomy" id="101127"/>
    <lineage>
        <taxon>Eukaryota</taxon>
        <taxon>Fungi</taxon>
        <taxon>Fungi incertae sedis</taxon>
        <taxon>Mucoromycota</taxon>
        <taxon>Mucoromycotina</taxon>
        <taxon>Mucoromycetes</taxon>
        <taxon>Mucorales</taxon>
        <taxon>Cunninghamellaceae</taxon>
        <taxon>Hesseltinella</taxon>
    </lineage>
</organism>
<accession>A0A1X2GH96</accession>
<feature type="region of interest" description="Disordered" evidence="3">
    <location>
        <begin position="866"/>
        <end position="886"/>
    </location>
</feature>
<dbReference type="SUPFAM" id="SSF117281">
    <property type="entry name" value="Kelch motif"/>
    <property type="match status" value="1"/>
</dbReference>
<proteinExistence type="predicted"/>